<evidence type="ECO:0000256" key="1">
    <source>
        <dbReference type="ARBA" id="ARBA00004613"/>
    </source>
</evidence>
<dbReference type="Pfam" id="PF05860">
    <property type="entry name" value="TPS"/>
    <property type="match status" value="1"/>
</dbReference>
<dbReference type="PANTHER" id="PTHR12338">
    <property type="entry name" value="AUTOTRANSPORTER"/>
    <property type="match status" value="1"/>
</dbReference>
<evidence type="ECO:0000259" key="4">
    <source>
        <dbReference type="SMART" id="SM00912"/>
    </source>
</evidence>
<dbReference type="InterPro" id="IPR011050">
    <property type="entry name" value="Pectin_lyase_fold/virulence"/>
</dbReference>
<evidence type="ECO:0000256" key="3">
    <source>
        <dbReference type="ARBA" id="ARBA00022729"/>
    </source>
</evidence>
<dbReference type="PANTHER" id="PTHR12338:SF8">
    <property type="entry name" value="HEME_HEMOPEXIN-BINDING PROTEIN"/>
    <property type="match status" value="1"/>
</dbReference>
<reference evidence="5" key="1">
    <citation type="submission" date="2018-05" db="EMBL/GenBank/DDBJ databases">
        <authorList>
            <person name="Lanie J.A."/>
            <person name="Ng W.-L."/>
            <person name="Kazmierczak K.M."/>
            <person name="Andrzejewski T.M."/>
            <person name="Davidsen T.M."/>
            <person name="Wayne K.J."/>
            <person name="Tettelin H."/>
            <person name="Glass J.I."/>
            <person name="Rusch D."/>
            <person name="Podicherti R."/>
            <person name="Tsui H.-C.T."/>
            <person name="Winkler M.E."/>
        </authorList>
    </citation>
    <scope>NUCLEOTIDE SEQUENCE</scope>
</reference>
<dbReference type="SUPFAM" id="SSF51126">
    <property type="entry name" value="Pectin lyase-like"/>
    <property type="match status" value="1"/>
</dbReference>
<dbReference type="Gene3D" id="2.160.20.10">
    <property type="entry name" value="Single-stranded right-handed beta-helix, Pectin lyase-like"/>
    <property type="match status" value="1"/>
</dbReference>
<protein>
    <recommendedName>
        <fullName evidence="4">Filamentous haemagglutinin FhaB/tRNA nuclease CdiA-like TPS domain-containing protein</fullName>
    </recommendedName>
</protein>
<dbReference type="GO" id="GO:0005576">
    <property type="term" value="C:extracellular region"/>
    <property type="evidence" value="ECO:0007669"/>
    <property type="project" value="UniProtKB-SubCell"/>
</dbReference>
<feature type="non-terminal residue" evidence="5">
    <location>
        <position position="1"/>
    </location>
</feature>
<sequence length="246" mass="24441">WNVVSEGSRRRGKPAGAKAAIASALALLGATALAPAYALPSGGTVVGGSANGEIHLSGGNSLSVNQKVDKLIANWDSFSVAAGERVIFNQPSSSSIALNRVIGTKASDIQGRIDANGQVFLVNPNGVLFGRGAQVNVGGLVASTLDITDAEFNGNSSRYRFTGPSTNGVLNQGGAITAAEGGSIALLGAQVDNRGTVLAQMGGVGLGAGSDLTLNFDGNKLLDIRVDAGVANALASNGGLLKADGG</sequence>
<dbReference type="InterPro" id="IPR012334">
    <property type="entry name" value="Pectin_lyas_fold"/>
</dbReference>
<name>A0A383BCT8_9ZZZZ</name>
<dbReference type="EMBL" id="UINC01199517">
    <property type="protein sequence ID" value="SVE17986.1"/>
    <property type="molecule type" value="Genomic_DNA"/>
</dbReference>
<dbReference type="NCBIfam" id="TIGR01901">
    <property type="entry name" value="adhes_NPXG"/>
    <property type="match status" value="1"/>
</dbReference>
<accession>A0A383BCT8</accession>
<gene>
    <name evidence="5" type="ORF">METZ01_LOCUS470840</name>
</gene>
<evidence type="ECO:0000313" key="5">
    <source>
        <dbReference type="EMBL" id="SVE17986.1"/>
    </source>
</evidence>
<keyword evidence="2" id="KW-0964">Secreted</keyword>
<dbReference type="InterPro" id="IPR008638">
    <property type="entry name" value="FhaB/CdiA-like_TPS"/>
</dbReference>
<dbReference type="SMART" id="SM00912">
    <property type="entry name" value="Haemagg_act"/>
    <property type="match status" value="1"/>
</dbReference>
<dbReference type="AlphaFoldDB" id="A0A383BCT8"/>
<organism evidence="5">
    <name type="scientific">marine metagenome</name>
    <dbReference type="NCBI Taxonomy" id="408172"/>
    <lineage>
        <taxon>unclassified sequences</taxon>
        <taxon>metagenomes</taxon>
        <taxon>ecological metagenomes</taxon>
    </lineage>
</organism>
<keyword evidence="3" id="KW-0732">Signal</keyword>
<feature type="non-terminal residue" evidence="5">
    <location>
        <position position="246"/>
    </location>
</feature>
<proteinExistence type="predicted"/>
<feature type="domain" description="Filamentous haemagglutinin FhaB/tRNA nuclease CdiA-like TPS" evidence="4">
    <location>
        <begin position="36"/>
        <end position="151"/>
    </location>
</feature>
<dbReference type="InterPro" id="IPR050909">
    <property type="entry name" value="Bact_Autotransporter_VF"/>
</dbReference>
<comment type="subcellular location">
    <subcellularLocation>
        <location evidence="1">Secreted</location>
    </subcellularLocation>
</comment>
<evidence type="ECO:0000256" key="2">
    <source>
        <dbReference type="ARBA" id="ARBA00022525"/>
    </source>
</evidence>